<keyword evidence="4" id="KW-0336">GPI-anchor</keyword>
<evidence type="ECO:0000256" key="3">
    <source>
        <dbReference type="ARBA" id="ARBA00022475"/>
    </source>
</evidence>
<comment type="similarity">
    <text evidence="2">Belongs to the plant LTP family.</text>
</comment>
<dbReference type="SUPFAM" id="SSF47699">
    <property type="entry name" value="Bifunctional inhibitor/lipid-transfer protein/seed storage 2S albumin"/>
    <property type="match status" value="1"/>
</dbReference>
<dbReference type="GO" id="GO:0098552">
    <property type="term" value="C:side of membrane"/>
    <property type="evidence" value="ECO:0007669"/>
    <property type="project" value="UniProtKB-KW"/>
</dbReference>
<evidence type="ECO:0000256" key="5">
    <source>
        <dbReference type="ARBA" id="ARBA00022729"/>
    </source>
</evidence>
<keyword evidence="10" id="KW-1133">Transmembrane helix</keyword>
<dbReference type="GO" id="GO:0006869">
    <property type="term" value="P:lipid transport"/>
    <property type="evidence" value="ECO:0007669"/>
    <property type="project" value="InterPro"/>
</dbReference>
<dbReference type="InterPro" id="IPR036312">
    <property type="entry name" value="Bifun_inhib/LTP/seed_sf"/>
</dbReference>
<dbReference type="Pfam" id="PF14368">
    <property type="entry name" value="LTP_2"/>
    <property type="match status" value="1"/>
</dbReference>
<evidence type="ECO:0000256" key="8">
    <source>
        <dbReference type="ARBA" id="ARBA00023288"/>
    </source>
</evidence>
<gene>
    <name evidence="13" type="ORF">Nepgr_004248</name>
</gene>
<keyword evidence="3" id="KW-1003">Cell membrane</keyword>
<evidence type="ECO:0000313" key="13">
    <source>
        <dbReference type="EMBL" id="GMH02409.1"/>
    </source>
</evidence>
<dbReference type="InterPro" id="IPR000528">
    <property type="entry name" value="Plant_nsLTP"/>
</dbReference>
<evidence type="ECO:0000256" key="11">
    <source>
        <dbReference type="SAM" id="SignalP"/>
    </source>
</evidence>
<feature type="signal peptide" evidence="11">
    <location>
        <begin position="1"/>
        <end position="24"/>
    </location>
</feature>
<evidence type="ECO:0000256" key="6">
    <source>
        <dbReference type="ARBA" id="ARBA00023157"/>
    </source>
</evidence>
<evidence type="ECO:0000256" key="2">
    <source>
        <dbReference type="ARBA" id="ARBA00009748"/>
    </source>
</evidence>
<dbReference type="InterPro" id="IPR043325">
    <property type="entry name" value="LTSS"/>
</dbReference>
<dbReference type="FunFam" id="1.10.110.10:FF:000001">
    <property type="entry name" value="Bifunctional inhibitor/lipid-transfer protein/seed storage 2S albumin superfamily protein"/>
    <property type="match status" value="1"/>
</dbReference>
<dbReference type="InterPro" id="IPR016140">
    <property type="entry name" value="Bifunc_inhib/LTP/seed_store"/>
</dbReference>
<dbReference type="CDD" id="cd00010">
    <property type="entry name" value="AAI_LTSS"/>
    <property type="match status" value="1"/>
</dbReference>
<feature type="transmembrane region" description="Helical" evidence="10">
    <location>
        <begin position="164"/>
        <end position="183"/>
    </location>
</feature>
<keyword evidence="8" id="KW-0449">Lipoprotein</keyword>
<dbReference type="PRINTS" id="PR00382">
    <property type="entry name" value="LIPIDTRNSFER"/>
</dbReference>
<dbReference type="AlphaFoldDB" id="A0AAD3S1A3"/>
<keyword evidence="10" id="KW-0812">Transmembrane</keyword>
<keyword evidence="7" id="KW-0325">Glycoprotein</keyword>
<dbReference type="Gene3D" id="1.10.110.10">
    <property type="entry name" value="Plant lipid-transfer and hydrophobic proteins"/>
    <property type="match status" value="1"/>
</dbReference>
<dbReference type="GO" id="GO:0008289">
    <property type="term" value="F:lipid binding"/>
    <property type="evidence" value="ECO:0007669"/>
    <property type="project" value="InterPro"/>
</dbReference>
<dbReference type="PANTHER" id="PTHR33044">
    <property type="entry name" value="BIFUNCTIONAL INHIBITOR/LIPID-TRANSFER PROTEIN/SEED STORAGE 2S ALBUMIN SUPERFAMILY PROTEIN-RELATED"/>
    <property type="match status" value="1"/>
</dbReference>
<comment type="caution">
    <text evidence="13">The sequence shown here is derived from an EMBL/GenBank/DDBJ whole genome shotgun (WGS) entry which is preliminary data.</text>
</comment>
<evidence type="ECO:0000256" key="7">
    <source>
        <dbReference type="ARBA" id="ARBA00023180"/>
    </source>
</evidence>
<feature type="domain" description="Bifunctional inhibitor/plant lipid transfer protein/seed storage helical" evidence="12">
    <location>
        <begin position="28"/>
        <end position="105"/>
    </location>
</feature>
<evidence type="ECO:0000256" key="1">
    <source>
        <dbReference type="ARBA" id="ARBA00004609"/>
    </source>
</evidence>
<accession>A0AAD3S1A3</accession>
<evidence type="ECO:0000256" key="9">
    <source>
        <dbReference type="SAM" id="MobiDB-lite"/>
    </source>
</evidence>
<feature type="region of interest" description="Disordered" evidence="9">
    <location>
        <begin position="104"/>
        <end position="153"/>
    </location>
</feature>
<feature type="chain" id="PRO_5042066030" description="Bifunctional inhibitor/plant lipid transfer protein/seed storage helical domain-containing protein" evidence="11">
    <location>
        <begin position="25"/>
        <end position="185"/>
    </location>
</feature>
<dbReference type="EMBL" id="BSYO01000003">
    <property type="protein sequence ID" value="GMH02409.1"/>
    <property type="molecule type" value="Genomic_DNA"/>
</dbReference>
<keyword evidence="5 11" id="KW-0732">Signal</keyword>
<dbReference type="Proteomes" id="UP001279734">
    <property type="component" value="Unassembled WGS sequence"/>
</dbReference>
<evidence type="ECO:0000256" key="4">
    <source>
        <dbReference type="ARBA" id="ARBA00022622"/>
    </source>
</evidence>
<sequence>MALKKLEMCFAIAIASIMCGGAAAQSSCTTVLVSMSSCLSYVSGSSPTPSSSCCSALSNVVQTQPRCLCSVLNAGGSSLGVSINQTLALHLPAACNVQTPPASRCNGGGGSGRPSTSSAAPVDTPTGSQDNKEPEAPTSEFPAGSKAVPSTQGSTSNGIIINKISLHILVIIVSVVSYTSAIITI</sequence>
<keyword evidence="6" id="KW-1015">Disulfide bond</keyword>
<reference evidence="13" key="1">
    <citation type="submission" date="2023-05" db="EMBL/GenBank/DDBJ databases">
        <title>Nepenthes gracilis genome sequencing.</title>
        <authorList>
            <person name="Fukushima K."/>
        </authorList>
    </citation>
    <scope>NUCLEOTIDE SEQUENCE</scope>
    <source>
        <strain evidence="13">SING2019-196</strain>
    </source>
</reference>
<protein>
    <recommendedName>
        <fullName evidence="12">Bifunctional inhibitor/plant lipid transfer protein/seed storage helical domain-containing protein</fullName>
    </recommendedName>
</protein>
<dbReference type="SMART" id="SM00499">
    <property type="entry name" value="AAI"/>
    <property type="match status" value="1"/>
</dbReference>
<evidence type="ECO:0000313" key="14">
    <source>
        <dbReference type="Proteomes" id="UP001279734"/>
    </source>
</evidence>
<keyword evidence="14" id="KW-1185">Reference proteome</keyword>
<organism evidence="13 14">
    <name type="scientific">Nepenthes gracilis</name>
    <name type="common">Slender pitcher plant</name>
    <dbReference type="NCBI Taxonomy" id="150966"/>
    <lineage>
        <taxon>Eukaryota</taxon>
        <taxon>Viridiplantae</taxon>
        <taxon>Streptophyta</taxon>
        <taxon>Embryophyta</taxon>
        <taxon>Tracheophyta</taxon>
        <taxon>Spermatophyta</taxon>
        <taxon>Magnoliopsida</taxon>
        <taxon>eudicotyledons</taxon>
        <taxon>Gunneridae</taxon>
        <taxon>Pentapetalae</taxon>
        <taxon>Caryophyllales</taxon>
        <taxon>Nepenthaceae</taxon>
        <taxon>Nepenthes</taxon>
    </lineage>
</organism>
<name>A0AAD3S1A3_NEPGR</name>
<dbReference type="GO" id="GO:0005886">
    <property type="term" value="C:plasma membrane"/>
    <property type="evidence" value="ECO:0007669"/>
    <property type="project" value="UniProtKB-SubCell"/>
</dbReference>
<evidence type="ECO:0000259" key="12">
    <source>
        <dbReference type="SMART" id="SM00499"/>
    </source>
</evidence>
<keyword evidence="10" id="KW-0472">Membrane</keyword>
<evidence type="ECO:0000256" key="10">
    <source>
        <dbReference type="SAM" id="Phobius"/>
    </source>
</evidence>
<comment type="subcellular location">
    <subcellularLocation>
        <location evidence="1">Cell membrane</location>
        <topology evidence="1">Lipid-anchor</topology>
        <topology evidence="1">GPI-anchor</topology>
    </subcellularLocation>
</comment>
<proteinExistence type="inferred from homology"/>